<comment type="caution">
    <text evidence="1">The sequence shown here is derived from an EMBL/GenBank/DDBJ whole genome shotgun (WGS) entry which is preliminary data.</text>
</comment>
<gene>
    <name evidence="1" type="ORF">NDU88_000660</name>
</gene>
<evidence type="ECO:0000313" key="2">
    <source>
        <dbReference type="Proteomes" id="UP001066276"/>
    </source>
</evidence>
<evidence type="ECO:0000313" key="1">
    <source>
        <dbReference type="EMBL" id="KAJ1191344.1"/>
    </source>
</evidence>
<dbReference type="EMBL" id="JANPWB010000004">
    <property type="protein sequence ID" value="KAJ1191344.1"/>
    <property type="molecule type" value="Genomic_DNA"/>
</dbReference>
<accession>A0AAV7UQL4</accession>
<sequence>MLTEHTSRLEGSLPRGGCVFGMRAIFTVRSAVCGREKMDTAEMTSNSGRVLLPPPMCLELAWVSSGIQSVAPGLEAEQIRLRSRSA</sequence>
<organism evidence="1 2">
    <name type="scientific">Pleurodeles waltl</name>
    <name type="common">Iberian ribbed newt</name>
    <dbReference type="NCBI Taxonomy" id="8319"/>
    <lineage>
        <taxon>Eukaryota</taxon>
        <taxon>Metazoa</taxon>
        <taxon>Chordata</taxon>
        <taxon>Craniata</taxon>
        <taxon>Vertebrata</taxon>
        <taxon>Euteleostomi</taxon>
        <taxon>Amphibia</taxon>
        <taxon>Batrachia</taxon>
        <taxon>Caudata</taxon>
        <taxon>Salamandroidea</taxon>
        <taxon>Salamandridae</taxon>
        <taxon>Pleurodelinae</taxon>
        <taxon>Pleurodeles</taxon>
    </lineage>
</organism>
<dbReference type="AlphaFoldDB" id="A0AAV7UQL4"/>
<protein>
    <submittedName>
        <fullName evidence="1">Uncharacterized protein</fullName>
    </submittedName>
</protein>
<reference evidence="1" key="1">
    <citation type="journal article" date="2022" name="bioRxiv">
        <title>Sequencing and chromosome-scale assembly of the giantPleurodeles waltlgenome.</title>
        <authorList>
            <person name="Brown T."/>
            <person name="Elewa A."/>
            <person name="Iarovenko S."/>
            <person name="Subramanian E."/>
            <person name="Araus A.J."/>
            <person name="Petzold A."/>
            <person name="Susuki M."/>
            <person name="Suzuki K.-i.T."/>
            <person name="Hayashi T."/>
            <person name="Toyoda A."/>
            <person name="Oliveira C."/>
            <person name="Osipova E."/>
            <person name="Leigh N.D."/>
            <person name="Simon A."/>
            <person name="Yun M.H."/>
        </authorList>
    </citation>
    <scope>NUCLEOTIDE SEQUENCE</scope>
    <source>
        <strain evidence="1">20211129_DDA</strain>
        <tissue evidence="1">Liver</tissue>
    </source>
</reference>
<keyword evidence="2" id="KW-1185">Reference proteome</keyword>
<dbReference type="Proteomes" id="UP001066276">
    <property type="component" value="Chromosome 2_2"/>
</dbReference>
<name>A0AAV7UQL4_PLEWA</name>
<proteinExistence type="predicted"/>